<reference evidence="4" key="1">
    <citation type="submission" date="2017-02" db="UniProtKB">
        <authorList>
            <consortium name="WormBaseParasite"/>
        </authorList>
    </citation>
    <scope>IDENTIFICATION</scope>
</reference>
<feature type="compositionally biased region" description="Low complexity" evidence="1">
    <location>
        <begin position="311"/>
        <end position="324"/>
    </location>
</feature>
<keyword evidence="3" id="KW-1185">Reference proteome</keyword>
<organism evidence="3 4">
    <name type="scientific">Syphacia muris</name>
    <dbReference type="NCBI Taxonomy" id="451379"/>
    <lineage>
        <taxon>Eukaryota</taxon>
        <taxon>Metazoa</taxon>
        <taxon>Ecdysozoa</taxon>
        <taxon>Nematoda</taxon>
        <taxon>Chromadorea</taxon>
        <taxon>Rhabditida</taxon>
        <taxon>Spirurina</taxon>
        <taxon>Oxyuridomorpha</taxon>
        <taxon>Oxyuroidea</taxon>
        <taxon>Oxyuridae</taxon>
        <taxon>Syphacia</taxon>
    </lineage>
</organism>
<feature type="compositionally biased region" description="Polar residues" evidence="1">
    <location>
        <begin position="398"/>
        <end position="413"/>
    </location>
</feature>
<name>A0A0N5AE53_9BILA</name>
<feature type="signal peptide" evidence="2">
    <location>
        <begin position="1"/>
        <end position="25"/>
    </location>
</feature>
<evidence type="ECO:0000256" key="1">
    <source>
        <dbReference type="SAM" id="MobiDB-lite"/>
    </source>
</evidence>
<feature type="compositionally biased region" description="Polar residues" evidence="1">
    <location>
        <begin position="270"/>
        <end position="303"/>
    </location>
</feature>
<proteinExistence type="predicted"/>
<feature type="chain" id="PRO_5005892963" evidence="2">
    <location>
        <begin position="26"/>
        <end position="413"/>
    </location>
</feature>
<evidence type="ECO:0000313" key="4">
    <source>
        <dbReference type="WBParaSite" id="SMUV_0000249601-mRNA-1"/>
    </source>
</evidence>
<feature type="compositionally biased region" description="Polar residues" evidence="1">
    <location>
        <begin position="325"/>
        <end position="346"/>
    </location>
</feature>
<evidence type="ECO:0000313" key="3">
    <source>
        <dbReference type="Proteomes" id="UP000046393"/>
    </source>
</evidence>
<dbReference type="WBParaSite" id="SMUV_0000249601-mRNA-1">
    <property type="protein sequence ID" value="SMUV_0000249601-mRNA-1"/>
    <property type="gene ID" value="SMUV_0000249601"/>
</dbReference>
<keyword evidence="2" id="KW-0732">Signal</keyword>
<protein>
    <submittedName>
        <fullName evidence="4">DP87 protein</fullName>
    </submittedName>
</protein>
<feature type="compositionally biased region" description="Low complexity" evidence="1">
    <location>
        <begin position="362"/>
        <end position="372"/>
    </location>
</feature>
<feature type="region of interest" description="Disordered" evidence="1">
    <location>
        <begin position="250"/>
        <end position="413"/>
    </location>
</feature>
<dbReference type="Proteomes" id="UP000046393">
    <property type="component" value="Unplaced"/>
</dbReference>
<feature type="compositionally biased region" description="Polar residues" evidence="1">
    <location>
        <begin position="378"/>
        <end position="391"/>
    </location>
</feature>
<feature type="compositionally biased region" description="Low complexity" evidence="1">
    <location>
        <begin position="250"/>
        <end position="267"/>
    </location>
</feature>
<sequence length="413" mass="44965">MTATEQNSEMFQVYAFVILIAVSFATKSCINDLDCDWYTELCQNETCQPNGAACIDAKDCSEGQQCRYSHCALPIWKSDTKQCHDDLECTWFSELCQYGHCITNGPACVTSNDCEAPKECRWSHCGHLSARKNCAKPFYISAGKSCISDLDCMWFVELCQHETCQPHKAPCLTADECGDGEQCRYSYCGLPIWKPGTKQCNDDLECTWFSELCQYGHCLTTGKACVTSTDCKPPEECRWSHCGYQTTTETMSTVSETTTGETMSSKTDQTRSPTAEGTTTAPTDSSSAVHESESTAAETTPGETMSRETDQPSSPTPQQTTTASRDSSSAVHESKSTAAETTPGETTSRKTDQTRSPTLQETTTASTDSSSAVHESESTAAETTPGETMSIETDKTRSPTAQETTTASRGRTA</sequence>
<accession>A0A0N5AE53</accession>
<dbReference type="AlphaFoldDB" id="A0A0N5AE53"/>
<evidence type="ECO:0000256" key="2">
    <source>
        <dbReference type="SAM" id="SignalP"/>
    </source>
</evidence>